<sequence>MSFKEKIFPWQYLILFIILAFLAFPGCTAAAVAYGVSKMTAPAASKTEPAPTVVRSTELHSYPEYVTEMERINLEREKAGFPPRPIMTPEEWASGQQAGRPPAVAAQAPPAAPPPPESAAQAPAAE</sequence>
<feature type="region of interest" description="Disordered" evidence="1">
    <location>
        <begin position="77"/>
        <end position="126"/>
    </location>
</feature>
<organism evidence="2">
    <name type="scientific">Desulfobacca acetoxidans</name>
    <dbReference type="NCBI Taxonomy" id="60893"/>
    <lineage>
        <taxon>Bacteria</taxon>
        <taxon>Pseudomonadati</taxon>
        <taxon>Thermodesulfobacteriota</taxon>
        <taxon>Desulfobaccia</taxon>
        <taxon>Desulfobaccales</taxon>
        <taxon>Desulfobaccaceae</taxon>
        <taxon>Desulfobacca</taxon>
    </lineage>
</organism>
<gene>
    <name evidence="2" type="ORF">ENW96_13130</name>
</gene>
<evidence type="ECO:0000313" key="2">
    <source>
        <dbReference type="EMBL" id="HGF35299.1"/>
    </source>
</evidence>
<name>A0A7C3V978_9BACT</name>
<dbReference type="EMBL" id="DTMF01000312">
    <property type="protein sequence ID" value="HGF35299.1"/>
    <property type="molecule type" value="Genomic_DNA"/>
</dbReference>
<reference evidence="2" key="1">
    <citation type="journal article" date="2020" name="mSystems">
        <title>Genome- and Community-Level Interaction Insights into Carbon Utilization and Element Cycling Functions of Hydrothermarchaeota in Hydrothermal Sediment.</title>
        <authorList>
            <person name="Zhou Z."/>
            <person name="Liu Y."/>
            <person name="Xu W."/>
            <person name="Pan J."/>
            <person name="Luo Z.H."/>
            <person name="Li M."/>
        </authorList>
    </citation>
    <scope>NUCLEOTIDE SEQUENCE [LARGE SCALE GENOMIC DNA]</scope>
    <source>
        <strain evidence="2">SpSt-897</strain>
    </source>
</reference>
<proteinExistence type="predicted"/>
<evidence type="ECO:0000256" key="1">
    <source>
        <dbReference type="SAM" id="MobiDB-lite"/>
    </source>
</evidence>
<accession>A0A7C3V978</accession>
<dbReference type="AlphaFoldDB" id="A0A7C3V978"/>
<feature type="compositionally biased region" description="Low complexity" evidence="1">
    <location>
        <begin position="96"/>
        <end position="109"/>
    </location>
</feature>
<comment type="caution">
    <text evidence="2">The sequence shown here is derived from an EMBL/GenBank/DDBJ whole genome shotgun (WGS) entry which is preliminary data.</text>
</comment>
<protein>
    <submittedName>
        <fullName evidence="2">Uncharacterized protein</fullName>
    </submittedName>
</protein>